<evidence type="ECO:0000313" key="6">
    <source>
        <dbReference type="EMBL" id="KAF3956637.1"/>
    </source>
</evidence>
<feature type="repeat" description="Pumilio" evidence="4">
    <location>
        <begin position="86"/>
        <end position="122"/>
    </location>
</feature>
<dbReference type="GO" id="GO:0005737">
    <property type="term" value="C:cytoplasm"/>
    <property type="evidence" value="ECO:0007669"/>
    <property type="project" value="TreeGrafter"/>
</dbReference>
<keyword evidence="2" id="KW-0810">Translation regulation</keyword>
<accession>A0A8J4VGC1</accession>
<dbReference type="EMBL" id="JRKL02003033">
    <property type="protein sequence ID" value="KAF3956637.1"/>
    <property type="molecule type" value="Genomic_DNA"/>
</dbReference>
<evidence type="ECO:0000259" key="5">
    <source>
        <dbReference type="PROSITE" id="PS50303"/>
    </source>
</evidence>
<dbReference type="OrthoDB" id="668540at2759"/>
<dbReference type="InterPro" id="IPR033133">
    <property type="entry name" value="PUM-HD"/>
</dbReference>
<keyword evidence="3" id="KW-0694">RNA-binding</keyword>
<evidence type="ECO:0000256" key="2">
    <source>
        <dbReference type="ARBA" id="ARBA00022845"/>
    </source>
</evidence>
<sequence>MLNHFHSQHILNEIAERCVDIARDKSGCCLFQQCITYDVGEATEHIVAEIVANAFLLSEDAFGNYVVQYLLFGLRKPRITGKILAQFEGKFVALSMNKFGSHVVQKCLKELGEECSNRIIMELTCSPNVFLNVAQDNFGNFIVQAALAVSKGAIHERLVGLINNHSQLLKSHLHGAWITRFYKNRQNNNYRRCSMRN</sequence>
<dbReference type="Pfam" id="PF00806">
    <property type="entry name" value="PUF"/>
    <property type="match status" value="4"/>
</dbReference>
<feature type="repeat" description="Pumilio" evidence="4">
    <location>
        <begin position="49"/>
        <end position="85"/>
    </location>
</feature>
<keyword evidence="7" id="KW-1185">Reference proteome</keyword>
<protein>
    <recommendedName>
        <fullName evidence="5">PUM-HD domain-containing protein</fullName>
    </recommendedName>
</protein>
<organism evidence="6 7">
    <name type="scientific">Castanea mollissima</name>
    <name type="common">Chinese chestnut</name>
    <dbReference type="NCBI Taxonomy" id="60419"/>
    <lineage>
        <taxon>Eukaryota</taxon>
        <taxon>Viridiplantae</taxon>
        <taxon>Streptophyta</taxon>
        <taxon>Embryophyta</taxon>
        <taxon>Tracheophyta</taxon>
        <taxon>Spermatophyta</taxon>
        <taxon>Magnoliopsida</taxon>
        <taxon>eudicotyledons</taxon>
        <taxon>Gunneridae</taxon>
        <taxon>Pentapetalae</taxon>
        <taxon>rosids</taxon>
        <taxon>fabids</taxon>
        <taxon>Fagales</taxon>
        <taxon>Fagaceae</taxon>
        <taxon>Castanea</taxon>
    </lineage>
</organism>
<gene>
    <name evidence="6" type="ORF">CMV_018255</name>
</gene>
<dbReference type="SMART" id="SM00025">
    <property type="entry name" value="Pumilio"/>
    <property type="match status" value="4"/>
</dbReference>
<evidence type="ECO:0000256" key="1">
    <source>
        <dbReference type="ARBA" id="ARBA00022737"/>
    </source>
</evidence>
<reference evidence="6" key="1">
    <citation type="submission" date="2020-03" db="EMBL/GenBank/DDBJ databases">
        <title>Castanea mollissima Vanexum genome sequencing.</title>
        <authorList>
            <person name="Staton M."/>
        </authorList>
    </citation>
    <scope>NUCLEOTIDE SEQUENCE</scope>
    <source>
        <tissue evidence="6">Leaf</tissue>
    </source>
</reference>
<evidence type="ECO:0000256" key="3">
    <source>
        <dbReference type="ARBA" id="ARBA00022884"/>
    </source>
</evidence>
<evidence type="ECO:0000313" key="7">
    <source>
        <dbReference type="Proteomes" id="UP000737018"/>
    </source>
</evidence>
<dbReference type="InterPro" id="IPR011989">
    <property type="entry name" value="ARM-like"/>
</dbReference>
<dbReference type="InterPro" id="IPR001313">
    <property type="entry name" value="Pumilio_RNA-bd_rpt"/>
</dbReference>
<dbReference type="PROSITE" id="PS50303">
    <property type="entry name" value="PUM_HD"/>
    <property type="match status" value="1"/>
</dbReference>
<dbReference type="GO" id="GO:0006417">
    <property type="term" value="P:regulation of translation"/>
    <property type="evidence" value="ECO:0007669"/>
    <property type="project" value="UniProtKB-KW"/>
</dbReference>
<dbReference type="InterPro" id="IPR016024">
    <property type="entry name" value="ARM-type_fold"/>
</dbReference>
<dbReference type="Proteomes" id="UP000737018">
    <property type="component" value="Unassembled WGS sequence"/>
</dbReference>
<name>A0A8J4VGC1_9ROSI</name>
<dbReference type="PANTHER" id="PTHR12537">
    <property type="entry name" value="RNA BINDING PROTEIN PUMILIO-RELATED"/>
    <property type="match status" value="1"/>
</dbReference>
<dbReference type="PROSITE" id="PS50302">
    <property type="entry name" value="PUM"/>
    <property type="match status" value="2"/>
</dbReference>
<feature type="domain" description="PUM-HD" evidence="5">
    <location>
        <begin position="1"/>
        <end position="186"/>
    </location>
</feature>
<dbReference type="SUPFAM" id="SSF48371">
    <property type="entry name" value="ARM repeat"/>
    <property type="match status" value="1"/>
</dbReference>
<proteinExistence type="predicted"/>
<dbReference type="AlphaFoldDB" id="A0A8J4VGC1"/>
<keyword evidence="1" id="KW-0677">Repeat</keyword>
<evidence type="ECO:0000256" key="4">
    <source>
        <dbReference type="PROSITE-ProRule" id="PRU00317"/>
    </source>
</evidence>
<comment type="caution">
    <text evidence="6">The sequence shown here is derived from an EMBL/GenBank/DDBJ whole genome shotgun (WGS) entry which is preliminary data.</text>
</comment>
<dbReference type="PANTHER" id="PTHR12537:SF129">
    <property type="entry name" value="PUMILIO HOMOLOG 15-LIKE"/>
    <property type="match status" value="1"/>
</dbReference>
<dbReference type="Gene3D" id="1.25.10.10">
    <property type="entry name" value="Leucine-rich Repeat Variant"/>
    <property type="match status" value="1"/>
</dbReference>
<dbReference type="GO" id="GO:0003729">
    <property type="term" value="F:mRNA binding"/>
    <property type="evidence" value="ECO:0007669"/>
    <property type="project" value="TreeGrafter"/>
</dbReference>